<dbReference type="PRINTS" id="PR00696">
    <property type="entry name" value="RSOLVASERUVC"/>
</dbReference>
<dbReference type="HAMAP" id="MF_00034">
    <property type="entry name" value="RuvC"/>
    <property type="match status" value="1"/>
</dbReference>
<dbReference type="InterPro" id="IPR020563">
    <property type="entry name" value="X-over_junc_endoDNase_Mg_BS"/>
</dbReference>
<reference evidence="12" key="1">
    <citation type="journal article" date="2017" name="Protist">
        <title>Diversity of the Photosynthetic Paulinella Species, with the Description of Paulinella micropora sp. nov. and the Chromatophore Genome Sequence for strain KR01.</title>
        <authorList>
            <person name="Lhee D."/>
            <person name="Yang E.C."/>
            <person name="Kim J.I."/>
            <person name="Nakayama T."/>
            <person name="Zuccarello G."/>
            <person name="Andersen R.A."/>
            <person name="Yoon H.S."/>
        </authorList>
    </citation>
    <scope>NUCLEOTIDE SEQUENCE</scope>
    <source>
        <strain evidence="13">FK01</strain>
        <strain evidence="12">KR01</strain>
    </source>
</reference>
<dbReference type="GO" id="GO:0008821">
    <property type="term" value="F:crossover junction DNA endonuclease activity"/>
    <property type="evidence" value="ECO:0007669"/>
    <property type="project" value="InterPro"/>
</dbReference>
<evidence type="ECO:0000256" key="9">
    <source>
        <dbReference type="ARBA" id="ARBA00023125"/>
    </source>
</evidence>
<dbReference type="EMBL" id="KX897545">
    <property type="protein sequence ID" value="APP88514.1"/>
    <property type="molecule type" value="Genomic_DNA"/>
</dbReference>
<dbReference type="PANTHER" id="PTHR30194">
    <property type="entry name" value="CROSSOVER JUNCTION ENDODEOXYRIBONUCLEASE RUVC"/>
    <property type="match status" value="1"/>
</dbReference>
<keyword evidence="8" id="KW-0460">Magnesium</keyword>
<keyword evidence="5" id="KW-0255">Endonuclease</keyword>
<keyword evidence="15" id="KW-1185">Reference proteome</keyword>
<dbReference type="PROSITE" id="PS01321">
    <property type="entry name" value="RUVC"/>
    <property type="match status" value="1"/>
</dbReference>
<dbReference type="EMBL" id="KY124271">
    <property type="protein sequence ID" value="AQX45281.1"/>
    <property type="molecule type" value="Genomic_DNA"/>
</dbReference>
<keyword evidence="6" id="KW-0227">DNA damage</keyword>
<evidence type="ECO:0000256" key="3">
    <source>
        <dbReference type="ARBA" id="ARBA00022722"/>
    </source>
</evidence>
<keyword evidence="7" id="KW-0378">Hydrolase</keyword>
<dbReference type="GO" id="GO:0006281">
    <property type="term" value="P:DNA repair"/>
    <property type="evidence" value="ECO:0007669"/>
    <property type="project" value="UniProtKB-KW"/>
</dbReference>
<dbReference type="InterPro" id="IPR002176">
    <property type="entry name" value="X-over_junc_endoDNase_RuvC"/>
</dbReference>
<accession>A0A1L5YCV6</accession>
<gene>
    <name evidence="14" type="primary">MYN1_Chr_676</name>
    <name evidence="12" type="ORF">PCKR_749</name>
    <name evidence="13" type="ORF">PFK_749</name>
    <name evidence="14" type="ORF">PMYN1_Chma694</name>
</gene>
<evidence type="ECO:0000256" key="5">
    <source>
        <dbReference type="ARBA" id="ARBA00022759"/>
    </source>
</evidence>
<dbReference type="InterPro" id="IPR036397">
    <property type="entry name" value="RNaseH_sf"/>
</dbReference>
<reference evidence="14 15" key="2">
    <citation type="submission" date="2019-06" db="EMBL/GenBank/DDBJ databases">
        <title>A hidden player of endosymbiotic evolution: DNA virus triggered massive gene transfer.</title>
        <authorList>
            <person name="Matsuo M."/>
            <person name="Katahata A."/>
            <person name="Tachikawa M."/>
            <person name="Minakuchi Y."/>
            <person name="Noguchi H."/>
            <person name="Toyoda A."/>
            <person name="Fujiyama A."/>
            <person name="Suzuki Y."/>
            <person name="Satoh S."/>
            <person name="Nakayama T."/>
            <person name="Kamikawa R."/>
            <person name="Nomura M."/>
            <person name="Inagaki Y."/>
            <person name="Ishida K."/>
            <person name="Obokata J."/>
        </authorList>
    </citation>
    <scope>NUCLEOTIDE SEQUENCE [LARGE SCALE GENOMIC DNA]</scope>
    <source>
        <strain evidence="14 15">MYN1</strain>
    </source>
</reference>
<organism evidence="12">
    <name type="scientific">Paulinella micropora</name>
    <dbReference type="NCBI Taxonomy" id="1928728"/>
    <lineage>
        <taxon>Eukaryota</taxon>
        <taxon>Sar</taxon>
        <taxon>Rhizaria</taxon>
        <taxon>Cercozoa</taxon>
        <taxon>Imbricatea</taxon>
        <taxon>Silicofilosea</taxon>
        <taxon>Euglyphida</taxon>
        <taxon>Paulinellidae</taxon>
        <taxon>Paulinella</taxon>
    </lineage>
</organism>
<evidence type="ECO:0000256" key="10">
    <source>
        <dbReference type="ARBA" id="ARBA00023172"/>
    </source>
</evidence>
<proteinExistence type="inferred from homology"/>
<keyword evidence="9" id="KW-0238">DNA-binding</keyword>
<dbReference type="EMBL" id="LC490351">
    <property type="protein sequence ID" value="BBL86499.1"/>
    <property type="molecule type" value="Genomic_DNA"/>
</dbReference>
<keyword evidence="11" id="KW-0234">DNA repair</keyword>
<evidence type="ECO:0000256" key="1">
    <source>
        <dbReference type="ARBA" id="ARBA00009518"/>
    </source>
</evidence>
<keyword evidence="4" id="KW-0479">Metal-binding</keyword>
<dbReference type="Proteomes" id="UP000503178">
    <property type="component" value="Chromatophore Pltd"/>
</dbReference>
<dbReference type="PANTHER" id="PTHR30194:SF3">
    <property type="entry name" value="CROSSOVER JUNCTION ENDODEOXYRIBONUCLEASE RUVC"/>
    <property type="match status" value="1"/>
</dbReference>
<dbReference type="Gene3D" id="3.30.420.10">
    <property type="entry name" value="Ribonuclease H-like superfamily/Ribonuclease H"/>
    <property type="match status" value="1"/>
</dbReference>
<evidence type="ECO:0000256" key="11">
    <source>
        <dbReference type="ARBA" id="ARBA00023204"/>
    </source>
</evidence>
<name>A0A1L5YCV6_9EUKA</name>
<evidence type="ECO:0000313" key="15">
    <source>
        <dbReference type="Proteomes" id="UP000503178"/>
    </source>
</evidence>
<geneLocation type="plastid" evidence="12"/>
<evidence type="ECO:0000256" key="2">
    <source>
        <dbReference type="ARBA" id="ARBA00022490"/>
    </source>
</evidence>
<comment type="similarity">
    <text evidence="1">Belongs to the RuvC family.</text>
</comment>
<dbReference type="InterPro" id="IPR012337">
    <property type="entry name" value="RNaseH-like_sf"/>
</dbReference>
<dbReference type="SUPFAM" id="SSF53098">
    <property type="entry name" value="Ribonuclease H-like"/>
    <property type="match status" value="1"/>
</dbReference>
<evidence type="ECO:0000313" key="14">
    <source>
        <dbReference type="EMBL" id="BBL86499.1"/>
    </source>
</evidence>
<dbReference type="NCBIfam" id="NF000711">
    <property type="entry name" value="PRK00039.2-1"/>
    <property type="match status" value="1"/>
</dbReference>
<evidence type="ECO:0000313" key="12">
    <source>
        <dbReference type="EMBL" id="APP88514.1"/>
    </source>
</evidence>
<dbReference type="AlphaFoldDB" id="A0A1L5YCV6"/>
<dbReference type="GO" id="GO:0006310">
    <property type="term" value="P:DNA recombination"/>
    <property type="evidence" value="ECO:0007669"/>
    <property type="project" value="UniProtKB-KW"/>
</dbReference>
<dbReference type="Pfam" id="PF02075">
    <property type="entry name" value="RuvC"/>
    <property type="match status" value="1"/>
</dbReference>
<evidence type="ECO:0000313" key="13">
    <source>
        <dbReference type="EMBL" id="AQX45281.1"/>
    </source>
</evidence>
<sequence>MRILGIDPGLSHLGYGIIDVNPNKKDMIECGLIRTNKSNSEGNRLVEIAQDLQTLVQTWHPQLASVEQFFFYRSSNTISILQVRGVILLTLASLKIPVVEFSPLQVKLTLTGFGHAHKKEVLQSIMAELGLKLPPHPDDAADALAIALTGWFHR</sequence>
<keyword evidence="12" id="KW-0934">Plastid</keyword>
<keyword evidence="3" id="KW-0540">Nuclease</keyword>
<keyword evidence="10" id="KW-0233">DNA recombination</keyword>
<protein>
    <submittedName>
        <fullName evidence="12">Holliday junction resolvase RuvC</fullName>
    </submittedName>
</protein>
<dbReference type="FunFam" id="3.30.420.10:FF:000002">
    <property type="entry name" value="Crossover junction endodeoxyribonuclease RuvC"/>
    <property type="match status" value="1"/>
</dbReference>
<dbReference type="CDD" id="cd16962">
    <property type="entry name" value="RuvC"/>
    <property type="match status" value="1"/>
</dbReference>
<evidence type="ECO:0000256" key="8">
    <source>
        <dbReference type="ARBA" id="ARBA00022842"/>
    </source>
</evidence>
<evidence type="ECO:0000256" key="7">
    <source>
        <dbReference type="ARBA" id="ARBA00022801"/>
    </source>
</evidence>
<keyword evidence="2" id="KW-0963">Cytoplasm</keyword>
<evidence type="ECO:0000256" key="6">
    <source>
        <dbReference type="ARBA" id="ARBA00022763"/>
    </source>
</evidence>
<dbReference type="GO" id="GO:0003677">
    <property type="term" value="F:DNA binding"/>
    <property type="evidence" value="ECO:0007669"/>
    <property type="project" value="UniProtKB-KW"/>
</dbReference>
<evidence type="ECO:0000256" key="4">
    <source>
        <dbReference type="ARBA" id="ARBA00022723"/>
    </source>
</evidence>
<dbReference type="GO" id="GO:0046872">
    <property type="term" value="F:metal ion binding"/>
    <property type="evidence" value="ECO:0007669"/>
    <property type="project" value="UniProtKB-KW"/>
</dbReference>